<reference evidence="3 4" key="1">
    <citation type="journal article" date="2019" name="Philos. Trans. R. Soc. Lond., B, Biol. Sci.">
        <title>Ant behaviour and brain gene expression of defending hosts depend on the ecological success of the intruding social parasite.</title>
        <authorList>
            <person name="Kaur R."/>
            <person name="Stoldt M."/>
            <person name="Jongepier E."/>
            <person name="Feldmeyer B."/>
            <person name="Menzel F."/>
            <person name="Bornberg-Bauer E."/>
            <person name="Foitzik S."/>
        </authorList>
    </citation>
    <scope>NUCLEOTIDE SEQUENCE [LARGE SCALE GENOMIC DNA]</scope>
    <source>
        <tissue evidence="3">Whole body</tissue>
    </source>
</reference>
<accession>A0A4V3SAQ1</accession>
<protein>
    <submittedName>
        <fullName evidence="3">Aminopeptidase N</fullName>
    </submittedName>
</protein>
<dbReference type="InterPro" id="IPR045357">
    <property type="entry name" value="Aminopeptidase_N-like_N"/>
</dbReference>
<dbReference type="GO" id="GO:0070006">
    <property type="term" value="F:metalloaminopeptidase activity"/>
    <property type="evidence" value="ECO:0007669"/>
    <property type="project" value="TreeGrafter"/>
</dbReference>
<evidence type="ECO:0000256" key="1">
    <source>
        <dbReference type="SAM" id="SignalP"/>
    </source>
</evidence>
<feature type="signal peptide" evidence="1">
    <location>
        <begin position="1"/>
        <end position="23"/>
    </location>
</feature>
<dbReference type="Pfam" id="PF17900">
    <property type="entry name" value="Peptidase_M1_N"/>
    <property type="match status" value="1"/>
</dbReference>
<dbReference type="PANTHER" id="PTHR11533:SF299">
    <property type="entry name" value="AMINOPEPTIDASE"/>
    <property type="match status" value="1"/>
</dbReference>
<dbReference type="STRING" id="300112.A0A4V3SAQ1"/>
<proteinExistence type="predicted"/>
<dbReference type="GO" id="GO:0043171">
    <property type="term" value="P:peptide catabolic process"/>
    <property type="evidence" value="ECO:0007669"/>
    <property type="project" value="TreeGrafter"/>
</dbReference>
<comment type="caution">
    <text evidence="3">The sequence shown here is derived from an EMBL/GenBank/DDBJ whole genome shotgun (WGS) entry which is preliminary data.</text>
</comment>
<dbReference type="GO" id="GO:0005615">
    <property type="term" value="C:extracellular space"/>
    <property type="evidence" value="ECO:0007669"/>
    <property type="project" value="TreeGrafter"/>
</dbReference>
<dbReference type="SUPFAM" id="SSF63737">
    <property type="entry name" value="Leukotriene A4 hydrolase N-terminal domain"/>
    <property type="match status" value="1"/>
</dbReference>
<evidence type="ECO:0000313" key="4">
    <source>
        <dbReference type="Proteomes" id="UP000310200"/>
    </source>
</evidence>
<feature type="chain" id="PRO_5020198196" evidence="1">
    <location>
        <begin position="24"/>
        <end position="205"/>
    </location>
</feature>
<sequence>MEFLKLLLHIGLILAVITDFSITEDSKIIYRLPENAKPLHYNIRLITPLEEGNDIFHGEISVIIDNLYVTSSISLHSQDLEINITTTTLINSNGNIYEPIKYTYDNITNILTFSFDHKLDRAIYTLNMTFAGNYSKSSYHKSGFIKIPYKDEGVDSILAATLLEPNNARRVFPCLDEPALKATFNISVMHHQKFRVLSNMPMQKR</sequence>
<name>A0A4V3SAQ1_9HYME</name>
<dbReference type="Proteomes" id="UP000310200">
    <property type="component" value="Unassembled WGS sequence"/>
</dbReference>
<organism evidence="3 4">
    <name type="scientific">Temnothorax longispinosus</name>
    <dbReference type="NCBI Taxonomy" id="300112"/>
    <lineage>
        <taxon>Eukaryota</taxon>
        <taxon>Metazoa</taxon>
        <taxon>Ecdysozoa</taxon>
        <taxon>Arthropoda</taxon>
        <taxon>Hexapoda</taxon>
        <taxon>Insecta</taxon>
        <taxon>Pterygota</taxon>
        <taxon>Neoptera</taxon>
        <taxon>Endopterygota</taxon>
        <taxon>Hymenoptera</taxon>
        <taxon>Apocrita</taxon>
        <taxon>Aculeata</taxon>
        <taxon>Formicoidea</taxon>
        <taxon>Formicidae</taxon>
        <taxon>Myrmicinae</taxon>
        <taxon>Temnothorax</taxon>
    </lineage>
</organism>
<dbReference type="EMBL" id="QBLH01002081">
    <property type="protein sequence ID" value="TGZ49914.1"/>
    <property type="molecule type" value="Genomic_DNA"/>
</dbReference>
<gene>
    <name evidence="3" type="ORF">DBV15_11317</name>
</gene>
<dbReference type="InterPro" id="IPR042097">
    <property type="entry name" value="Aminopeptidase_N-like_N_sf"/>
</dbReference>
<dbReference type="InterPro" id="IPR050344">
    <property type="entry name" value="Peptidase_M1_aminopeptidases"/>
</dbReference>
<dbReference type="GO" id="GO:0006508">
    <property type="term" value="P:proteolysis"/>
    <property type="evidence" value="ECO:0007669"/>
    <property type="project" value="TreeGrafter"/>
</dbReference>
<keyword evidence="3" id="KW-0645">Protease</keyword>
<dbReference type="GO" id="GO:0005737">
    <property type="term" value="C:cytoplasm"/>
    <property type="evidence" value="ECO:0007669"/>
    <property type="project" value="TreeGrafter"/>
</dbReference>
<dbReference type="AlphaFoldDB" id="A0A4V3SAQ1"/>
<dbReference type="Gene3D" id="2.60.40.1730">
    <property type="entry name" value="tricorn interacting facor f3 domain"/>
    <property type="match status" value="1"/>
</dbReference>
<evidence type="ECO:0000259" key="2">
    <source>
        <dbReference type="Pfam" id="PF17900"/>
    </source>
</evidence>
<keyword evidence="3" id="KW-0378">Hydrolase</keyword>
<dbReference type="PANTHER" id="PTHR11533">
    <property type="entry name" value="PROTEASE M1 ZINC METALLOPROTEASE"/>
    <property type="match status" value="1"/>
</dbReference>
<keyword evidence="1" id="KW-0732">Signal</keyword>
<keyword evidence="4" id="KW-1185">Reference proteome</keyword>
<evidence type="ECO:0000313" key="3">
    <source>
        <dbReference type="EMBL" id="TGZ49914.1"/>
    </source>
</evidence>
<dbReference type="GO" id="GO:0008270">
    <property type="term" value="F:zinc ion binding"/>
    <property type="evidence" value="ECO:0007669"/>
    <property type="project" value="TreeGrafter"/>
</dbReference>
<dbReference type="GO" id="GO:0042277">
    <property type="term" value="F:peptide binding"/>
    <property type="evidence" value="ECO:0007669"/>
    <property type="project" value="TreeGrafter"/>
</dbReference>
<feature type="domain" description="Aminopeptidase N-like N-terminal" evidence="2">
    <location>
        <begin position="37"/>
        <end position="204"/>
    </location>
</feature>
<dbReference type="GO" id="GO:0016020">
    <property type="term" value="C:membrane"/>
    <property type="evidence" value="ECO:0007669"/>
    <property type="project" value="TreeGrafter"/>
</dbReference>
<keyword evidence="3" id="KW-0031">Aminopeptidase</keyword>